<proteinExistence type="predicted"/>
<reference evidence="2" key="1">
    <citation type="journal article" date="2019" name="Int. J. Syst. Evol. Microbiol.">
        <title>The Global Catalogue of Microorganisms (GCM) 10K type strain sequencing project: providing services to taxonomists for standard genome sequencing and annotation.</title>
        <authorList>
            <consortium name="The Broad Institute Genomics Platform"/>
            <consortium name="The Broad Institute Genome Sequencing Center for Infectious Disease"/>
            <person name="Wu L."/>
            <person name="Ma J."/>
        </authorList>
    </citation>
    <scope>NUCLEOTIDE SEQUENCE [LARGE SCALE GENOMIC DNA]</scope>
    <source>
        <strain evidence="2">CGMCC 4.7393</strain>
    </source>
</reference>
<keyword evidence="2" id="KW-1185">Reference proteome</keyword>
<dbReference type="RefSeq" id="WP_161486752.1">
    <property type="nucleotide sequence ID" value="NZ_JBHSYQ010000003.1"/>
</dbReference>
<evidence type="ECO:0000313" key="2">
    <source>
        <dbReference type="Proteomes" id="UP001596405"/>
    </source>
</evidence>
<sequence length="48" mass="5634">MNKLKEELTANPAKKDFRRFLKQGGFRKIETFVPHQEHLPSAAELMHL</sequence>
<protein>
    <submittedName>
        <fullName evidence="1">Uncharacterized protein</fullName>
    </submittedName>
</protein>
<dbReference type="Proteomes" id="UP001596405">
    <property type="component" value="Unassembled WGS sequence"/>
</dbReference>
<gene>
    <name evidence="1" type="ORF">ACFQHR_04905</name>
</gene>
<name>A0ABW2DGN6_9BACT</name>
<accession>A0ABW2DGN6</accession>
<evidence type="ECO:0000313" key="1">
    <source>
        <dbReference type="EMBL" id="MFC6996951.1"/>
    </source>
</evidence>
<organism evidence="1 2">
    <name type="scientific">Rufibacter roseus</name>
    <dbReference type="NCBI Taxonomy" id="1567108"/>
    <lineage>
        <taxon>Bacteria</taxon>
        <taxon>Pseudomonadati</taxon>
        <taxon>Bacteroidota</taxon>
        <taxon>Cytophagia</taxon>
        <taxon>Cytophagales</taxon>
        <taxon>Hymenobacteraceae</taxon>
        <taxon>Rufibacter</taxon>
    </lineage>
</organism>
<dbReference type="EMBL" id="JBHSYQ010000003">
    <property type="protein sequence ID" value="MFC6996951.1"/>
    <property type="molecule type" value="Genomic_DNA"/>
</dbReference>
<comment type="caution">
    <text evidence="1">The sequence shown here is derived from an EMBL/GenBank/DDBJ whole genome shotgun (WGS) entry which is preliminary data.</text>
</comment>